<accession>A0A517VGP5</accession>
<gene>
    <name evidence="5" type="primary">blaI_10</name>
    <name evidence="5" type="ORF">Pan161_38490</name>
</gene>
<dbReference type="SUPFAM" id="SSF46785">
    <property type="entry name" value="Winged helix' DNA-binding domain"/>
    <property type="match status" value="1"/>
</dbReference>
<keyword evidence="3" id="KW-0238">DNA-binding</keyword>
<dbReference type="KEGG" id="gax:Pan161_38490"/>
<dbReference type="OrthoDB" id="279010at2"/>
<dbReference type="Gene3D" id="1.10.10.10">
    <property type="entry name" value="Winged helix-like DNA-binding domain superfamily/Winged helix DNA-binding domain"/>
    <property type="match status" value="1"/>
</dbReference>
<dbReference type="Pfam" id="PF03965">
    <property type="entry name" value="Penicillinase_R"/>
    <property type="match status" value="1"/>
</dbReference>
<dbReference type="RefSeq" id="WP_145229649.1">
    <property type="nucleotide sequence ID" value="NZ_CP036343.1"/>
</dbReference>
<evidence type="ECO:0000256" key="2">
    <source>
        <dbReference type="ARBA" id="ARBA00023015"/>
    </source>
</evidence>
<evidence type="ECO:0000313" key="6">
    <source>
        <dbReference type="Proteomes" id="UP000316855"/>
    </source>
</evidence>
<reference evidence="5 6" key="1">
    <citation type="submission" date="2019-02" db="EMBL/GenBank/DDBJ databases">
        <title>Deep-cultivation of Planctomycetes and their phenomic and genomic characterization uncovers novel biology.</title>
        <authorList>
            <person name="Wiegand S."/>
            <person name="Jogler M."/>
            <person name="Boedeker C."/>
            <person name="Pinto D."/>
            <person name="Vollmers J."/>
            <person name="Rivas-Marin E."/>
            <person name="Kohn T."/>
            <person name="Peeters S.H."/>
            <person name="Heuer A."/>
            <person name="Rast P."/>
            <person name="Oberbeckmann S."/>
            <person name="Bunk B."/>
            <person name="Jeske O."/>
            <person name="Meyerdierks A."/>
            <person name="Storesund J.E."/>
            <person name="Kallscheuer N."/>
            <person name="Luecker S."/>
            <person name="Lage O.M."/>
            <person name="Pohl T."/>
            <person name="Merkel B.J."/>
            <person name="Hornburger P."/>
            <person name="Mueller R.-W."/>
            <person name="Bruemmer F."/>
            <person name="Labrenz M."/>
            <person name="Spormann A.M."/>
            <person name="Op den Camp H."/>
            <person name="Overmann J."/>
            <person name="Amann R."/>
            <person name="Jetten M.S.M."/>
            <person name="Mascher T."/>
            <person name="Medema M.H."/>
            <person name="Devos D.P."/>
            <person name="Kaster A.-K."/>
            <person name="Ovreas L."/>
            <person name="Rohde M."/>
            <person name="Galperin M.Y."/>
            <person name="Jogler C."/>
        </authorList>
    </citation>
    <scope>NUCLEOTIDE SEQUENCE [LARGE SCALE GENOMIC DNA]</scope>
    <source>
        <strain evidence="5 6">Pan161</strain>
    </source>
</reference>
<dbReference type="InterPro" id="IPR005650">
    <property type="entry name" value="BlaI_family"/>
</dbReference>
<organism evidence="5 6">
    <name type="scientific">Gimesia algae</name>
    <dbReference type="NCBI Taxonomy" id="2527971"/>
    <lineage>
        <taxon>Bacteria</taxon>
        <taxon>Pseudomonadati</taxon>
        <taxon>Planctomycetota</taxon>
        <taxon>Planctomycetia</taxon>
        <taxon>Planctomycetales</taxon>
        <taxon>Planctomycetaceae</taxon>
        <taxon>Gimesia</taxon>
    </lineage>
</organism>
<dbReference type="PIRSF" id="PIRSF019455">
    <property type="entry name" value="CopR_AtkY"/>
    <property type="match status" value="1"/>
</dbReference>
<evidence type="ECO:0000256" key="1">
    <source>
        <dbReference type="ARBA" id="ARBA00011046"/>
    </source>
</evidence>
<sequence length="142" mass="15930">MAKSNSKRPALSPLEHAVMQIVWSDQPLTGEDVRERMDETHGLKTSTVRTLLRRLEAKGYVTHDIEGRTFIYRATVEQTNVAASAVRSIVDKFCSGSVENLLVGLVDDKLISSERLQELAQQIASAEEEQAKHNKPKRTKRS</sequence>
<evidence type="ECO:0000313" key="5">
    <source>
        <dbReference type="EMBL" id="QDT92182.1"/>
    </source>
</evidence>
<keyword evidence="4" id="KW-0804">Transcription</keyword>
<dbReference type="GO" id="GO:0003677">
    <property type="term" value="F:DNA binding"/>
    <property type="evidence" value="ECO:0007669"/>
    <property type="project" value="UniProtKB-KW"/>
</dbReference>
<dbReference type="AlphaFoldDB" id="A0A517VGP5"/>
<evidence type="ECO:0000256" key="3">
    <source>
        <dbReference type="ARBA" id="ARBA00023125"/>
    </source>
</evidence>
<keyword evidence="6" id="KW-1185">Reference proteome</keyword>
<proteinExistence type="inferred from homology"/>
<dbReference type="EMBL" id="CP036343">
    <property type="protein sequence ID" value="QDT92182.1"/>
    <property type="molecule type" value="Genomic_DNA"/>
</dbReference>
<name>A0A517VGP5_9PLAN</name>
<keyword evidence="2" id="KW-0805">Transcription regulation</keyword>
<dbReference type="Proteomes" id="UP000316855">
    <property type="component" value="Chromosome"/>
</dbReference>
<evidence type="ECO:0000256" key="4">
    <source>
        <dbReference type="ARBA" id="ARBA00023163"/>
    </source>
</evidence>
<dbReference type="InterPro" id="IPR036390">
    <property type="entry name" value="WH_DNA-bd_sf"/>
</dbReference>
<dbReference type="InterPro" id="IPR036388">
    <property type="entry name" value="WH-like_DNA-bd_sf"/>
</dbReference>
<protein>
    <submittedName>
        <fullName evidence="5">Penicillinase repressor</fullName>
    </submittedName>
</protein>
<dbReference type="GO" id="GO:0045892">
    <property type="term" value="P:negative regulation of DNA-templated transcription"/>
    <property type="evidence" value="ECO:0007669"/>
    <property type="project" value="InterPro"/>
</dbReference>
<comment type="similarity">
    <text evidence="1">Belongs to the BlaI transcriptional regulatory family.</text>
</comment>